<feature type="domain" description="N-acetyltransferase" evidence="1">
    <location>
        <begin position="2"/>
        <end position="158"/>
    </location>
</feature>
<dbReference type="CDD" id="cd04301">
    <property type="entry name" value="NAT_SF"/>
    <property type="match status" value="1"/>
</dbReference>
<gene>
    <name evidence="2" type="ORF">PAESOLCIP111_03344</name>
</gene>
<dbReference type="GO" id="GO:0016747">
    <property type="term" value="F:acyltransferase activity, transferring groups other than amino-acyl groups"/>
    <property type="evidence" value="ECO:0007669"/>
    <property type="project" value="InterPro"/>
</dbReference>
<dbReference type="Proteomes" id="UP000693672">
    <property type="component" value="Unassembled WGS sequence"/>
</dbReference>
<dbReference type="AlphaFoldDB" id="A0A916NJA7"/>
<keyword evidence="3" id="KW-1185">Reference proteome</keyword>
<evidence type="ECO:0000313" key="2">
    <source>
        <dbReference type="EMBL" id="CAG7632071.1"/>
    </source>
</evidence>
<dbReference type="EMBL" id="CAJVAS010000014">
    <property type="protein sequence ID" value="CAG7632071.1"/>
    <property type="molecule type" value="Genomic_DNA"/>
</dbReference>
<name>A0A916NJA7_9BACL</name>
<protein>
    <recommendedName>
        <fullName evidence="1">N-acetyltransferase domain-containing protein</fullName>
    </recommendedName>
</protein>
<comment type="caution">
    <text evidence="2">The sequence shown here is derived from an EMBL/GenBank/DDBJ whole genome shotgun (WGS) entry which is preliminary data.</text>
</comment>
<reference evidence="2" key="1">
    <citation type="submission" date="2021-06" db="EMBL/GenBank/DDBJ databases">
        <authorList>
            <person name="Criscuolo A."/>
        </authorList>
    </citation>
    <scope>NUCLEOTIDE SEQUENCE</scope>
    <source>
        <strain evidence="2">CIP111600</strain>
    </source>
</reference>
<organism evidence="2 3">
    <name type="scientific">Paenibacillus solanacearum</name>
    <dbReference type="NCBI Taxonomy" id="2048548"/>
    <lineage>
        <taxon>Bacteria</taxon>
        <taxon>Bacillati</taxon>
        <taxon>Bacillota</taxon>
        <taxon>Bacilli</taxon>
        <taxon>Bacillales</taxon>
        <taxon>Paenibacillaceae</taxon>
        <taxon>Paenibacillus</taxon>
    </lineage>
</organism>
<proteinExistence type="predicted"/>
<sequence>MIRIETAAVSDAPEITRLFEALITEITDRTESQQPLFSLSGTEEKCASFIESGIYAVLLARDEASGETIGFLSLCESHSLYASGAFGIIQECYVQSDYRSRGVGARLLSAAQHYGQTLGWKRLEVATPPLPVFHRSVSFYEQHGFERTGGSKLKSIIP</sequence>
<dbReference type="RefSeq" id="WP_218093104.1">
    <property type="nucleotide sequence ID" value="NZ_CAJVAS010000014.1"/>
</dbReference>
<dbReference type="Pfam" id="PF00583">
    <property type="entry name" value="Acetyltransf_1"/>
    <property type="match status" value="1"/>
</dbReference>
<dbReference type="InterPro" id="IPR000182">
    <property type="entry name" value="GNAT_dom"/>
</dbReference>
<evidence type="ECO:0000259" key="1">
    <source>
        <dbReference type="PROSITE" id="PS51186"/>
    </source>
</evidence>
<accession>A0A916NJA7</accession>
<evidence type="ECO:0000313" key="3">
    <source>
        <dbReference type="Proteomes" id="UP000693672"/>
    </source>
</evidence>
<dbReference type="PROSITE" id="PS51186">
    <property type="entry name" value="GNAT"/>
    <property type="match status" value="1"/>
</dbReference>